<feature type="compositionally biased region" description="Polar residues" evidence="1">
    <location>
        <begin position="26"/>
        <end position="38"/>
    </location>
</feature>
<evidence type="ECO:0000313" key="4">
    <source>
        <dbReference type="Proteomes" id="UP001567538"/>
    </source>
</evidence>
<dbReference type="Gene3D" id="3.40.50.620">
    <property type="entry name" value="HUPs"/>
    <property type="match status" value="1"/>
</dbReference>
<feature type="compositionally biased region" description="Basic and acidic residues" evidence="1">
    <location>
        <begin position="1"/>
        <end position="13"/>
    </location>
</feature>
<reference evidence="3 4" key="1">
    <citation type="submission" date="2024-06" db="EMBL/GenBank/DDBJ databases">
        <title>A chromosome level genome sequence of Diviner's sage (Salvia divinorum).</title>
        <authorList>
            <person name="Ford S.A."/>
            <person name="Ro D.-K."/>
            <person name="Ness R.W."/>
            <person name="Phillips M.A."/>
        </authorList>
    </citation>
    <scope>NUCLEOTIDE SEQUENCE [LARGE SCALE GENOMIC DNA]</scope>
    <source>
        <strain evidence="3">SAF-2024a</strain>
        <tissue evidence="3">Leaf</tissue>
    </source>
</reference>
<sequence length="252" mass="28212">MSQTERGETHRVSVDPAATCTPARLPSQQDQRTASSIEAQGKTDGVSESSFNPESESGNKVMVAVDNSHEAQGKTDGVSEFSFNPEAESGNKVMVVVDDSHEARVALEWALYQVIMSNDTIVLLHVARMDENTDREIDPKAYDLLQTSKNICQQKRPEVRVVTAVREGEDKGVTIVEEAERERVSLLVLGQRKQSFLGRLRMVLAYKGNEIGFVDYCVQNADCMTISVRKRNRRRGGFWINTKSVKNYWLLA</sequence>
<dbReference type="EMBL" id="JBEAFC010000014">
    <property type="protein sequence ID" value="KAL1531672.1"/>
    <property type="molecule type" value="Genomic_DNA"/>
</dbReference>
<proteinExistence type="predicted"/>
<gene>
    <name evidence="3" type="ORF">AAHA92_31787</name>
</gene>
<dbReference type="AlphaFoldDB" id="A0ABD1FIL0"/>
<keyword evidence="4" id="KW-1185">Reference proteome</keyword>
<comment type="caution">
    <text evidence="3">The sequence shown here is derived from an EMBL/GenBank/DDBJ whole genome shotgun (WGS) entry which is preliminary data.</text>
</comment>
<dbReference type="PANTHER" id="PTHR47000">
    <property type="entry name" value="ADENINE NUCLEOTIDE ALPHA HYDROLASES-LIKE SUPERFAMILY PROTEIN"/>
    <property type="match status" value="1"/>
</dbReference>
<protein>
    <recommendedName>
        <fullName evidence="2">UspA domain-containing protein</fullName>
    </recommendedName>
</protein>
<dbReference type="SUPFAM" id="SSF52402">
    <property type="entry name" value="Adenine nucleotide alpha hydrolases-like"/>
    <property type="match status" value="1"/>
</dbReference>
<dbReference type="Proteomes" id="UP001567538">
    <property type="component" value="Unassembled WGS sequence"/>
</dbReference>
<dbReference type="Pfam" id="PF00582">
    <property type="entry name" value="Usp"/>
    <property type="match status" value="1"/>
</dbReference>
<dbReference type="CDD" id="cd23659">
    <property type="entry name" value="USP_At3g01520-like"/>
    <property type="match status" value="1"/>
</dbReference>
<feature type="compositionally biased region" description="Polar residues" evidence="1">
    <location>
        <begin position="46"/>
        <end position="58"/>
    </location>
</feature>
<evidence type="ECO:0000313" key="3">
    <source>
        <dbReference type="EMBL" id="KAL1531672.1"/>
    </source>
</evidence>
<accession>A0ABD1FIL0</accession>
<evidence type="ECO:0000256" key="1">
    <source>
        <dbReference type="SAM" id="MobiDB-lite"/>
    </source>
</evidence>
<evidence type="ECO:0000259" key="2">
    <source>
        <dbReference type="Pfam" id="PF00582"/>
    </source>
</evidence>
<feature type="region of interest" description="Disordered" evidence="1">
    <location>
        <begin position="1"/>
        <end position="58"/>
    </location>
</feature>
<name>A0ABD1FIL0_SALDI</name>
<feature type="domain" description="UspA" evidence="2">
    <location>
        <begin position="92"/>
        <end position="226"/>
    </location>
</feature>
<organism evidence="3 4">
    <name type="scientific">Salvia divinorum</name>
    <name type="common">Maria pastora</name>
    <name type="synonym">Diviner's sage</name>
    <dbReference type="NCBI Taxonomy" id="28513"/>
    <lineage>
        <taxon>Eukaryota</taxon>
        <taxon>Viridiplantae</taxon>
        <taxon>Streptophyta</taxon>
        <taxon>Embryophyta</taxon>
        <taxon>Tracheophyta</taxon>
        <taxon>Spermatophyta</taxon>
        <taxon>Magnoliopsida</taxon>
        <taxon>eudicotyledons</taxon>
        <taxon>Gunneridae</taxon>
        <taxon>Pentapetalae</taxon>
        <taxon>asterids</taxon>
        <taxon>lamiids</taxon>
        <taxon>Lamiales</taxon>
        <taxon>Lamiaceae</taxon>
        <taxon>Nepetoideae</taxon>
        <taxon>Mentheae</taxon>
        <taxon>Salviinae</taxon>
        <taxon>Salvia</taxon>
        <taxon>Salvia subgen. Calosphace</taxon>
    </lineage>
</organism>
<dbReference type="PANTHER" id="PTHR47000:SF3">
    <property type="entry name" value="ADENINE NUCLEOTIDE ALPHA HYDROLASES-LIKE SUPERFAMILY PROTEIN"/>
    <property type="match status" value="1"/>
</dbReference>
<dbReference type="InterPro" id="IPR014729">
    <property type="entry name" value="Rossmann-like_a/b/a_fold"/>
</dbReference>
<dbReference type="InterPro" id="IPR006016">
    <property type="entry name" value="UspA"/>
</dbReference>